<dbReference type="GO" id="GO:0008534">
    <property type="term" value="F:oxidized purine nucleobase lesion DNA N-glycosylase activity"/>
    <property type="evidence" value="ECO:0007669"/>
    <property type="project" value="InterPro"/>
</dbReference>
<dbReference type="SUPFAM" id="SSF48150">
    <property type="entry name" value="DNA-glycosylase"/>
    <property type="match status" value="1"/>
</dbReference>
<name>A0A6V8SQU8_9CLOT</name>
<keyword evidence="6" id="KW-0456">Lyase</keyword>
<dbReference type="Gene3D" id="1.10.340.30">
    <property type="entry name" value="Hypothetical protein, domain 2"/>
    <property type="match status" value="1"/>
</dbReference>
<evidence type="ECO:0000256" key="9">
    <source>
        <dbReference type="ARBA" id="ARBA00044632"/>
    </source>
</evidence>
<dbReference type="InterPro" id="IPR011257">
    <property type="entry name" value="DNA_glycosylase"/>
</dbReference>
<evidence type="ECO:0000256" key="6">
    <source>
        <dbReference type="ARBA" id="ARBA00023239"/>
    </source>
</evidence>
<dbReference type="SUPFAM" id="SSF55945">
    <property type="entry name" value="TATA-box binding protein-like"/>
    <property type="match status" value="1"/>
</dbReference>
<proteinExistence type="inferred from homology"/>
<evidence type="ECO:0000256" key="4">
    <source>
        <dbReference type="ARBA" id="ARBA00022801"/>
    </source>
</evidence>
<dbReference type="InterPro" id="IPR023170">
    <property type="entry name" value="HhH_base_excis_C"/>
</dbReference>
<evidence type="ECO:0000256" key="8">
    <source>
        <dbReference type="ARBA" id="ARBA00023295"/>
    </source>
</evidence>
<dbReference type="Gene3D" id="3.30.310.260">
    <property type="match status" value="1"/>
</dbReference>
<evidence type="ECO:0000256" key="5">
    <source>
        <dbReference type="ARBA" id="ARBA00023204"/>
    </source>
</evidence>
<organism evidence="11 12">
    <name type="scientific">Clostridium fungisolvens</name>
    <dbReference type="NCBI Taxonomy" id="1604897"/>
    <lineage>
        <taxon>Bacteria</taxon>
        <taxon>Bacillati</taxon>
        <taxon>Bacillota</taxon>
        <taxon>Clostridia</taxon>
        <taxon>Eubacteriales</taxon>
        <taxon>Clostridiaceae</taxon>
        <taxon>Clostridium</taxon>
    </lineage>
</organism>
<comment type="catalytic activity">
    <reaction evidence="9">
        <text>2'-deoxyribonucleotide-(2'-deoxyribose 5'-phosphate)-2'-deoxyribonucleotide-DNA = a 3'-end 2'-deoxyribonucleotide-(2,3-dehydro-2,3-deoxyribose 5'-phosphate)-DNA + a 5'-end 5'-phospho-2'-deoxyribonucleoside-DNA + H(+)</text>
        <dbReference type="Rhea" id="RHEA:66592"/>
        <dbReference type="Rhea" id="RHEA-COMP:13180"/>
        <dbReference type="Rhea" id="RHEA-COMP:16897"/>
        <dbReference type="Rhea" id="RHEA-COMP:17067"/>
        <dbReference type="ChEBI" id="CHEBI:15378"/>
        <dbReference type="ChEBI" id="CHEBI:136412"/>
        <dbReference type="ChEBI" id="CHEBI:157695"/>
        <dbReference type="ChEBI" id="CHEBI:167181"/>
        <dbReference type="EC" id="4.2.99.18"/>
    </reaction>
</comment>
<protein>
    <recommendedName>
        <fullName evidence="2">DNA-(apurinic or apyrimidinic site) lyase</fullName>
        <ecNumber evidence="2">4.2.99.18</ecNumber>
    </recommendedName>
</protein>
<evidence type="ECO:0000259" key="10">
    <source>
        <dbReference type="SMART" id="SM00478"/>
    </source>
</evidence>
<comment type="caution">
    <text evidence="11">The sequence shown here is derived from an EMBL/GenBank/DDBJ whole genome shotgun (WGS) entry which is preliminary data.</text>
</comment>
<keyword evidence="3" id="KW-0227">DNA damage</keyword>
<reference evidence="11 12" key="1">
    <citation type="submission" date="2020-07" db="EMBL/GenBank/DDBJ databases">
        <title>A new beta-1,3-glucan-decomposing anaerobic bacterium isolated from anoxic soil subjected to biological soil disinfestation.</title>
        <authorList>
            <person name="Ueki A."/>
            <person name="Tonouchi A."/>
        </authorList>
    </citation>
    <scope>NUCLEOTIDE SEQUENCE [LARGE SCALE GENOMIC DNA]</scope>
    <source>
        <strain evidence="11 12">TW1</strain>
    </source>
</reference>
<sequence length="316" mass="36792">MIKMDYKDVEYYDDKVILKDAENFNIKQVFECGQCFRWIRQESGTYIGVAHERVIEVEESGKDIIIHNTNRDDFNNIWMEYFDLERDYTAIKEKFSGDPLLEKAVDFGYGIRILKQDPFEILISFIISARNSIPVISKTINKISEKWGSAIEYKGKTYYAFPTVEQFSKASLEEINTTGASFRSKYIYDTVEKVKSCNELLNSNKAIEAMTDEEKELLKYDLVMISELNDDQCHEALQNFKGVGAKVADCVMLFSMKKYSAFPVDVWVKRAMAHFYLAPDVSLNKIRIFGREKFGELSGFAQQYFFYYARENNIKV</sequence>
<keyword evidence="12" id="KW-1185">Reference proteome</keyword>
<dbReference type="AlphaFoldDB" id="A0A6V8SQU8"/>
<dbReference type="InterPro" id="IPR052054">
    <property type="entry name" value="Oxidative_DNA_repair_enzyme"/>
</dbReference>
<evidence type="ECO:0000256" key="7">
    <source>
        <dbReference type="ARBA" id="ARBA00023268"/>
    </source>
</evidence>
<keyword evidence="8" id="KW-0326">Glycosidase</keyword>
<dbReference type="Pfam" id="PF07934">
    <property type="entry name" value="OGG_N"/>
    <property type="match status" value="1"/>
</dbReference>
<dbReference type="CDD" id="cd00056">
    <property type="entry name" value="ENDO3c"/>
    <property type="match status" value="1"/>
</dbReference>
<evidence type="ECO:0000313" key="11">
    <source>
        <dbReference type="EMBL" id="GFP77578.1"/>
    </source>
</evidence>
<keyword evidence="7" id="KW-0511">Multifunctional enzyme</keyword>
<dbReference type="GO" id="GO:0006289">
    <property type="term" value="P:nucleotide-excision repair"/>
    <property type="evidence" value="ECO:0007669"/>
    <property type="project" value="InterPro"/>
</dbReference>
<feature type="domain" description="HhH-GPD" evidence="10">
    <location>
        <begin position="127"/>
        <end position="310"/>
    </location>
</feature>
<dbReference type="Proteomes" id="UP000580568">
    <property type="component" value="Unassembled WGS sequence"/>
</dbReference>
<dbReference type="PANTHER" id="PTHR10242">
    <property type="entry name" value="8-OXOGUANINE DNA GLYCOSYLASE"/>
    <property type="match status" value="1"/>
</dbReference>
<dbReference type="Gene3D" id="1.10.1670.10">
    <property type="entry name" value="Helix-hairpin-Helix base-excision DNA repair enzymes (C-terminal)"/>
    <property type="match status" value="1"/>
</dbReference>
<dbReference type="GO" id="GO:0140078">
    <property type="term" value="F:class I DNA-(apurinic or apyrimidinic site) endonuclease activity"/>
    <property type="evidence" value="ECO:0007669"/>
    <property type="project" value="UniProtKB-EC"/>
</dbReference>
<accession>A0A6V8SQU8</accession>
<evidence type="ECO:0000256" key="2">
    <source>
        <dbReference type="ARBA" id="ARBA00012720"/>
    </source>
</evidence>
<keyword evidence="4" id="KW-0378">Hydrolase</keyword>
<evidence type="ECO:0000313" key="12">
    <source>
        <dbReference type="Proteomes" id="UP000580568"/>
    </source>
</evidence>
<dbReference type="InterPro" id="IPR003265">
    <property type="entry name" value="HhH-GPD_domain"/>
</dbReference>
<evidence type="ECO:0000256" key="3">
    <source>
        <dbReference type="ARBA" id="ARBA00022763"/>
    </source>
</evidence>
<dbReference type="EMBL" id="BLZR01000001">
    <property type="protein sequence ID" value="GFP77578.1"/>
    <property type="molecule type" value="Genomic_DNA"/>
</dbReference>
<dbReference type="InterPro" id="IPR012904">
    <property type="entry name" value="OGG_N"/>
</dbReference>
<keyword evidence="5" id="KW-0234">DNA repair</keyword>
<dbReference type="SMART" id="SM00478">
    <property type="entry name" value="ENDO3c"/>
    <property type="match status" value="1"/>
</dbReference>
<dbReference type="Pfam" id="PF00730">
    <property type="entry name" value="HhH-GPD"/>
    <property type="match status" value="1"/>
</dbReference>
<dbReference type="PANTHER" id="PTHR10242:SF2">
    <property type="entry name" value="N-GLYCOSYLASE_DNA LYASE"/>
    <property type="match status" value="1"/>
</dbReference>
<dbReference type="GO" id="GO:0006284">
    <property type="term" value="P:base-excision repair"/>
    <property type="evidence" value="ECO:0007669"/>
    <property type="project" value="InterPro"/>
</dbReference>
<dbReference type="GO" id="GO:0003684">
    <property type="term" value="F:damaged DNA binding"/>
    <property type="evidence" value="ECO:0007669"/>
    <property type="project" value="InterPro"/>
</dbReference>
<comment type="similarity">
    <text evidence="1">Belongs to the type-1 OGG1 family.</text>
</comment>
<gene>
    <name evidence="11" type="ORF">bsdtw1_03736</name>
</gene>
<dbReference type="EC" id="4.2.99.18" evidence="2"/>
<evidence type="ECO:0000256" key="1">
    <source>
        <dbReference type="ARBA" id="ARBA00010679"/>
    </source>
</evidence>